<name>A0ABS1VU99_9ACTN</name>
<dbReference type="Proteomes" id="UP000598996">
    <property type="component" value="Unassembled WGS sequence"/>
</dbReference>
<evidence type="ECO:0000313" key="2">
    <source>
        <dbReference type="EMBL" id="MBL7258025.1"/>
    </source>
</evidence>
<reference evidence="2 3" key="1">
    <citation type="submission" date="2021-01" db="EMBL/GenBank/DDBJ databases">
        <title>Actinoplanes sp. nov. LDG1-01 isolated from lichen.</title>
        <authorList>
            <person name="Saeng-In P."/>
            <person name="Phongsopitanun W."/>
            <person name="Kanchanasin P."/>
            <person name="Yuki M."/>
            <person name="Kudo T."/>
            <person name="Ohkuma M."/>
            <person name="Tanasupawat S."/>
        </authorList>
    </citation>
    <scope>NUCLEOTIDE SEQUENCE [LARGE SCALE GENOMIC DNA]</scope>
    <source>
        <strain evidence="2 3">LDG1-01</strain>
    </source>
</reference>
<organism evidence="2 3">
    <name type="scientific">Paractinoplanes lichenicola</name>
    <dbReference type="NCBI Taxonomy" id="2802976"/>
    <lineage>
        <taxon>Bacteria</taxon>
        <taxon>Bacillati</taxon>
        <taxon>Actinomycetota</taxon>
        <taxon>Actinomycetes</taxon>
        <taxon>Micromonosporales</taxon>
        <taxon>Micromonosporaceae</taxon>
        <taxon>Paractinoplanes</taxon>
    </lineage>
</organism>
<dbReference type="InterPro" id="IPR037401">
    <property type="entry name" value="SnoaL-like"/>
</dbReference>
<evidence type="ECO:0000313" key="3">
    <source>
        <dbReference type="Proteomes" id="UP000598996"/>
    </source>
</evidence>
<comment type="caution">
    <text evidence="2">The sequence shown here is derived from an EMBL/GenBank/DDBJ whole genome shotgun (WGS) entry which is preliminary data.</text>
</comment>
<feature type="domain" description="SnoaL-like" evidence="1">
    <location>
        <begin position="12"/>
        <end position="110"/>
    </location>
</feature>
<accession>A0ABS1VU99</accession>
<sequence>MATNEELMRANLLEVFNERDAGRRRAAIARIYAPDVQFNEPDEPVVGHAALDAKAQGILDGAPGFVFTPDGPAQANQDLGYLAWNLGPEGQAPVVRGRDIALIADGRIVKVYTLLQP</sequence>
<gene>
    <name evidence="2" type="ORF">JKJ07_27335</name>
</gene>
<protein>
    <submittedName>
        <fullName evidence="2">Nuclear transport factor 2 family protein</fullName>
    </submittedName>
</protein>
<evidence type="ECO:0000259" key="1">
    <source>
        <dbReference type="Pfam" id="PF12680"/>
    </source>
</evidence>
<keyword evidence="3" id="KW-1185">Reference proteome</keyword>
<dbReference type="RefSeq" id="WP_202994671.1">
    <property type="nucleotide sequence ID" value="NZ_JAENHO010000008.1"/>
</dbReference>
<dbReference type="InterPro" id="IPR032710">
    <property type="entry name" value="NTF2-like_dom_sf"/>
</dbReference>
<proteinExistence type="predicted"/>
<dbReference type="EMBL" id="JAENHO010000008">
    <property type="protein sequence ID" value="MBL7258025.1"/>
    <property type="molecule type" value="Genomic_DNA"/>
</dbReference>
<dbReference type="Gene3D" id="3.10.450.50">
    <property type="match status" value="1"/>
</dbReference>
<dbReference type="SUPFAM" id="SSF54427">
    <property type="entry name" value="NTF2-like"/>
    <property type="match status" value="1"/>
</dbReference>
<dbReference type="Pfam" id="PF12680">
    <property type="entry name" value="SnoaL_2"/>
    <property type="match status" value="1"/>
</dbReference>